<feature type="compositionally biased region" description="Low complexity" evidence="9">
    <location>
        <begin position="258"/>
        <end position="274"/>
    </location>
</feature>
<dbReference type="Proteomes" id="UP000054826">
    <property type="component" value="Unassembled WGS sequence"/>
</dbReference>
<comment type="caution">
    <text evidence="11">The sequence shown here is derived from an EMBL/GenBank/DDBJ whole genome shotgun (WGS) entry which is preliminary data.</text>
</comment>
<keyword evidence="4" id="KW-0238">DNA-binding</keyword>
<dbReference type="FunFam" id="1.10.10.10:FF:000027">
    <property type="entry name" value="Heat shock transcription factor 1"/>
    <property type="match status" value="1"/>
</dbReference>
<evidence type="ECO:0000256" key="3">
    <source>
        <dbReference type="ARBA" id="ARBA00023015"/>
    </source>
</evidence>
<evidence type="ECO:0000313" key="12">
    <source>
        <dbReference type="Proteomes" id="UP000054826"/>
    </source>
</evidence>
<accession>A0A0V1K5R5</accession>
<dbReference type="InterPro" id="IPR000232">
    <property type="entry name" value="HSF_DNA-bd"/>
</dbReference>
<dbReference type="GO" id="GO:0003700">
    <property type="term" value="F:DNA-binding transcription factor activity"/>
    <property type="evidence" value="ECO:0007669"/>
    <property type="project" value="InterPro"/>
</dbReference>
<evidence type="ECO:0000256" key="5">
    <source>
        <dbReference type="ARBA" id="ARBA00023163"/>
    </source>
</evidence>
<gene>
    <name evidence="11" type="primary">HSF3</name>
    <name evidence="11" type="ORF">T4C_6937</name>
</gene>
<dbReference type="GO" id="GO:0005634">
    <property type="term" value="C:nucleus"/>
    <property type="evidence" value="ECO:0007669"/>
    <property type="project" value="UniProtKB-SubCell"/>
</dbReference>
<feature type="region of interest" description="Disordered" evidence="9">
    <location>
        <begin position="757"/>
        <end position="783"/>
    </location>
</feature>
<dbReference type="Gene3D" id="1.10.10.10">
    <property type="entry name" value="Winged helix-like DNA-binding domain superfamily/Winged helix DNA-binding domain"/>
    <property type="match status" value="1"/>
</dbReference>
<evidence type="ECO:0000256" key="4">
    <source>
        <dbReference type="ARBA" id="ARBA00023125"/>
    </source>
</evidence>
<name>A0A0V1K5R5_TRIPS</name>
<comment type="subcellular location">
    <subcellularLocation>
        <location evidence="1">Nucleus</location>
    </subcellularLocation>
</comment>
<feature type="domain" description="HSF-type DNA-binding" evidence="10">
    <location>
        <begin position="8"/>
        <end position="110"/>
    </location>
</feature>
<dbReference type="InterPro" id="IPR036390">
    <property type="entry name" value="WH_DNA-bd_sf"/>
</dbReference>
<feature type="coiled-coil region" evidence="8">
    <location>
        <begin position="136"/>
        <end position="163"/>
    </location>
</feature>
<dbReference type="PRINTS" id="PR00056">
    <property type="entry name" value="HSFDOMAIN"/>
</dbReference>
<evidence type="ECO:0000256" key="9">
    <source>
        <dbReference type="SAM" id="MobiDB-lite"/>
    </source>
</evidence>
<dbReference type="PANTHER" id="PTHR10015:SF206">
    <property type="entry name" value="HSF-TYPE DNA-BINDING DOMAIN-CONTAINING PROTEIN"/>
    <property type="match status" value="1"/>
</dbReference>
<feature type="region of interest" description="Disordered" evidence="9">
    <location>
        <begin position="257"/>
        <end position="277"/>
    </location>
</feature>
<feature type="region of interest" description="Disordered" evidence="9">
    <location>
        <begin position="714"/>
        <end position="737"/>
    </location>
</feature>
<feature type="compositionally biased region" description="Pro residues" evidence="9">
    <location>
        <begin position="318"/>
        <end position="328"/>
    </location>
</feature>
<dbReference type="SMART" id="SM00415">
    <property type="entry name" value="HSF"/>
    <property type="match status" value="1"/>
</dbReference>
<evidence type="ECO:0000259" key="10">
    <source>
        <dbReference type="SMART" id="SM00415"/>
    </source>
</evidence>
<reference evidence="11 12" key="1">
    <citation type="submission" date="2015-01" db="EMBL/GenBank/DDBJ databases">
        <title>Evolution of Trichinella species and genotypes.</title>
        <authorList>
            <person name="Korhonen P.K."/>
            <person name="Edoardo P."/>
            <person name="Giuseppe L.R."/>
            <person name="Gasser R.B."/>
        </authorList>
    </citation>
    <scope>NUCLEOTIDE SEQUENCE [LARGE SCALE GENOMIC DNA]</scope>
    <source>
        <strain evidence="11">ISS176</strain>
    </source>
</reference>
<dbReference type="InterPro" id="IPR036388">
    <property type="entry name" value="WH-like_DNA-bd_sf"/>
</dbReference>
<evidence type="ECO:0000256" key="8">
    <source>
        <dbReference type="SAM" id="Coils"/>
    </source>
</evidence>
<evidence type="ECO:0000256" key="2">
    <source>
        <dbReference type="ARBA" id="ARBA00006403"/>
    </source>
</evidence>
<dbReference type="Pfam" id="PF00447">
    <property type="entry name" value="HSF_DNA-bind"/>
    <property type="match status" value="1"/>
</dbReference>
<keyword evidence="6" id="KW-0539">Nucleus</keyword>
<dbReference type="AlphaFoldDB" id="A0A0V1K5R5"/>
<evidence type="ECO:0000256" key="6">
    <source>
        <dbReference type="ARBA" id="ARBA00023242"/>
    </source>
</evidence>
<dbReference type="GO" id="GO:0043565">
    <property type="term" value="F:sequence-specific DNA binding"/>
    <property type="evidence" value="ECO:0007669"/>
    <property type="project" value="InterPro"/>
</dbReference>
<feature type="compositionally biased region" description="Low complexity" evidence="9">
    <location>
        <begin position="329"/>
        <end position="344"/>
    </location>
</feature>
<keyword evidence="5" id="KW-0804">Transcription</keyword>
<sequence>LVMSSKFKVSGFLSTLRFILDSDEYHNAVCWDDTGTVFCIKDQEWLVDVILPKFFRHKNFASFIRQLNNYGFHKVNAVNIVPPLHANVPCFSHKYFLRGEPSLDVNIRRKCYQEKSPPPLTRNEETVTYADVIRVVMRTNEQLNEITKRVSKLEKEMVDAKKYMPNWCITTFLQLLTAASQKQGTVDLFHLLHMLTQAQYKANRQNSNGKSVPYVPIVKSQTPKNGLRVNTISQNKRKQQLNSVESTPPVVVNDAMPSVAGSTNTMTTTSLPTSAEDASEPFAVCTAPAYTDAIMTYNSEINVDNLGNVSLDDGCLNPLPPPPPPPQPLQQQQQQQQQQPQTQQHPTGDSMITYPCTWDLPEFDDISANFPTDDNDPFTNMEFDYYGGMNWRTESADLITFTGGDRVQRVHSASSTSSFSSCIDENDKNSALNNTMEFGQWIMSNNGIDDAEENNSNSNNMLFCPKELTLAEPDALNSQIDDMFFNNLTIPQYHPLAIETDHHYSLSGNYDFSLTYPTYQEIEFPNNNLSTVQEVSTVSNLQPSGKNILFIAQLAPLNEPNGGGMENNTVFKPLTMNSELMQDDMHLSDAYNDMLNTPKLDELSHEDLIAEFLLPMTHDDSETLSKECDTMICVPQPSFGKSTHYHIYIYIAGNNNLLVCFIFIVSEQPMAILQSDVQNVEMPLADNNTLNNGDQSSLNSANLSSMLLTVPSSTTIQPGDESQLPLIGPENGSQKEESMNEAIEFYHINVSSSILGRRSSTKPDVPCNDAFQSSNVKSRKRSKSLILNKQQIQTSGKNSCDTAAANTAAAAAAAAAAATGGGGGGGEKKNDGKAASCLKMFNLTDAKTGKKITCRVIRR</sequence>
<evidence type="ECO:0000313" key="11">
    <source>
        <dbReference type="EMBL" id="KRZ42529.1"/>
    </source>
</evidence>
<protein>
    <submittedName>
        <fullName evidence="11">Heat shock factor protein 3</fullName>
    </submittedName>
</protein>
<dbReference type="PANTHER" id="PTHR10015">
    <property type="entry name" value="HEAT SHOCK TRANSCRIPTION FACTOR"/>
    <property type="match status" value="1"/>
</dbReference>
<dbReference type="EMBL" id="JYDV01000014">
    <property type="protein sequence ID" value="KRZ42529.1"/>
    <property type="molecule type" value="Genomic_DNA"/>
</dbReference>
<evidence type="ECO:0000256" key="1">
    <source>
        <dbReference type="ARBA" id="ARBA00004123"/>
    </source>
</evidence>
<keyword evidence="11" id="KW-0346">Stress response</keyword>
<comment type="similarity">
    <text evidence="2 7">Belongs to the HSF family.</text>
</comment>
<dbReference type="SUPFAM" id="SSF46785">
    <property type="entry name" value="Winged helix' DNA-binding domain"/>
    <property type="match status" value="1"/>
</dbReference>
<proteinExistence type="inferred from homology"/>
<evidence type="ECO:0000256" key="7">
    <source>
        <dbReference type="RuleBase" id="RU004020"/>
    </source>
</evidence>
<keyword evidence="3" id="KW-0805">Transcription regulation</keyword>
<feature type="non-terminal residue" evidence="11">
    <location>
        <position position="1"/>
    </location>
</feature>
<keyword evidence="8" id="KW-0175">Coiled coil</keyword>
<organism evidence="11 12">
    <name type="scientific">Trichinella pseudospiralis</name>
    <name type="common">Parasitic roundworm</name>
    <dbReference type="NCBI Taxonomy" id="6337"/>
    <lineage>
        <taxon>Eukaryota</taxon>
        <taxon>Metazoa</taxon>
        <taxon>Ecdysozoa</taxon>
        <taxon>Nematoda</taxon>
        <taxon>Enoplea</taxon>
        <taxon>Dorylaimia</taxon>
        <taxon>Trichinellida</taxon>
        <taxon>Trichinellidae</taxon>
        <taxon>Trichinella</taxon>
    </lineage>
</organism>
<feature type="region of interest" description="Disordered" evidence="9">
    <location>
        <begin position="312"/>
        <end position="352"/>
    </location>
</feature>